<feature type="region of interest" description="Disordered" evidence="8">
    <location>
        <begin position="1"/>
        <end position="25"/>
    </location>
</feature>
<feature type="compositionally biased region" description="Basic and acidic residues" evidence="8">
    <location>
        <begin position="16"/>
        <end position="25"/>
    </location>
</feature>
<dbReference type="OMA" id="INSGMRQ"/>
<dbReference type="Gene3D" id="3.90.550.10">
    <property type="entry name" value="Spore Coat Polysaccharide Biosynthesis Protein SpsA, Chain A"/>
    <property type="match status" value="1"/>
</dbReference>
<dbReference type="Gene3D" id="2.160.10.10">
    <property type="entry name" value="Hexapeptide repeat proteins"/>
    <property type="match status" value="1"/>
</dbReference>
<comment type="catalytic activity">
    <reaction evidence="1">
        <text>alpha-D-glucose 1-phosphate + ATP + H(+) = ADP-alpha-D-glucose + diphosphate</text>
        <dbReference type="Rhea" id="RHEA:12120"/>
        <dbReference type="ChEBI" id="CHEBI:15378"/>
        <dbReference type="ChEBI" id="CHEBI:30616"/>
        <dbReference type="ChEBI" id="CHEBI:33019"/>
        <dbReference type="ChEBI" id="CHEBI:57498"/>
        <dbReference type="ChEBI" id="CHEBI:58601"/>
        <dbReference type="EC" id="2.7.7.27"/>
    </reaction>
</comment>
<dbReference type="InterPro" id="IPR011004">
    <property type="entry name" value="Trimer_LpxA-like_sf"/>
</dbReference>
<evidence type="ECO:0000256" key="3">
    <source>
        <dbReference type="ARBA" id="ARBA00012460"/>
    </source>
</evidence>
<dbReference type="InterPro" id="IPR029044">
    <property type="entry name" value="Nucleotide-diphossugar_trans"/>
</dbReference>
<evidence type="ECO:0000256" key="4">
    <source>
        <dbReference type="ARBA" id="ARBA00022533"/>
    </source>
</evidence>
<keyword evidence="4" id="KW-0021">Allosteric enzyme</keyword>
<dbReference type="EMBL" id="CP000587">
    <property type="protein sequence ID" value="ABO97042.1"/>
    <property type="molecule type" value="Genomic_DNA"/>
</dbReference>
<dbReference type="GO" id="GO:0005978">
    <property type="term" value="P:glycogen biosynthetic process"/>
    <property type="evidence" value="ECO:0007669"/>
    <property type="project" value="InterPro"/>
</dbReference>
<protein>
    <recommendedName>
        <fullName evidence="3">glucose-1-phosphate adenylyltransferase</fullName>
        <ecNumber evidence="3">2.7.7.27</ecNumber>
    </recommendedName>
</protein>
<dbReference type="GeneID" id="5002885"/>
<evidence type="ECO:0000256" key="1">
    <source>
        <dbReference type="ARBA" id="ARBA00000956"/>
    </source>
</evidence>
<dbReference type="SUPFAM" id="SSF53448">
    <property type="entry name" value="Nucleotide-diphospho-sugar transferases"/>
    <property type="match status" value="1"/>
</dbReference>
<dbReference type="Pfam" id="PF00483">
    <property type="entry name" value="NTP_transferase"/>
    <property type="match status" value="2"/>
</dbReference>
<dbReference type="GO" id="GO:0008878">
    <property type="term" value="F:glucose-1-phosphate adenylyltransferase activity"/>
    <property type="evidence" value="ECO:0007669"/>
    <property type="project" value="UniProtKB-EC"/>
</dbReference>
<gene>
    <name evidence="10" type="ORF">OSTLU_32753</name>
</gene>
<dbReference type="InterPro" id="IPR011831">
    <property type="entry name" value="ADP-Glc_PPase"/>
</dbReference>
<accession>A4S0H9</accession>
<dbReference type="OrthoDB" id="496137at2759"/>
<keyword evidence="11" id="KW-1185">Reference proteome</keyword>
<dbReference type="Gramene" id="ABO97042">
    <property type="protein sequence ID" value="ABO97042"/>
    <property type="gene ID" value="OSTLU_32753"/>
</dbReference>
<evidence type="ECO:0000256" key="5">
    <source>
        <dbReference type="ARBA" id="ARBA00022679"/>
    </source>
</evidence>
<evidence type="ECO:0000256" key="6">
    <source>
        <dbReference type="ARBA" id="ARBA00022695"/>
    </source>
</evidence>
<keyword evidence="5" id="KW-0808">Transferase</keyword>
<dbReference type="PANTHER" id="PTHR43523">
    <property type="entry name" value="GLUCOSE-1-PHOSPHATE ADENYLYLTRANSFERASE-RELATED"/>
    <property type="match status" value="1"/>
</dbReference>
<dbReference type="Proteomes" id="UP000001568">
    <property type="component" value="Chromosome 7"/>
</dbReference>
<dbReference type="eggNOG" id="KOG1322">
    <property type="taxonomic scope" value="Eukaryota"/>
</dbReference>
<dbReference type="STRING" id="436017.A4S0H9"/>
<dbReference type="AlphaFoldDB" id="A4S0H9"/>
<dbReference type="HOGENOM" id="CLU_029499_14_4_1"/>
<organism evidence="10 11">
    <name type="scientific">Ostreococcus lucimarinus (strain CCE9901)</name>
    <dbReference type="NCBI Taxonomy" id="436017"/>
    <lineage>
        <taxon>Eukaryota</taxon>
        <taxon>Viridiplantae</taxon>
        <taxon>Chlorophyta</taxon>
        <taxon>Mamiellophyceae</taxon>
        <taxon>Mamiellales</taxon>
        <taxon>Bathycoccaceae</taxon>
        <taxon>Ostreococcus</taxon>
    </lineage>
</organism>
<dbReference type="EC" id="2.7.7.27" evidence="3"/>
<feature type="domain" description="Nucleotidyl transferase" evidence="9">
    <location>
        <begin position="169"/>
        <end position="331"/>
    </location>
</feature>
<dbReference type="KEGG" id="olu:OSTLU_32753"/>
<evidence type="ECO:0000256" key="2">
    <source>
        <dbReference type="ARBA" id="ARBA00010443"/>
    </source>
</evidence>
<dbReference type="InterPro" id="IPR005835">
    <property type="entry name" value="NTP_transferase_dom"/>
</dbReference>
<evidence type="ECO:0000313" key="11">
    <source>
        <dbReference type="Proteomes" id="UP000001568"/>
    </source>
</evidence>
<evidence type="ECO:0000256" key="8">
    <source>
        <dbReference type="SAM" id="MobiDB-lite"/>
    </source>
</evidence>
<dbReference type="SUPFAM" id="SSF51161">
    <property type="entry name" value="Trimeric LpxA-like enzymes"/>
    <property type="match status" value="1"/>
</dbReference>
<name>A4S0H9_OSTLU</name>
<dbReference type="Pfam" id="PF25247">
    <property type="entry name" value="LbH_GLGC"/>
    <property type="match status" value="1"/>
</dbReference>
<dbReference type="RefSeq" id="XP_001418749.1">
    <property type="nucleotide sequence ID" value="XM_001418712.1"/>
</dbReference>
<sequence length="482" mass="52651">MEALKDGGVGGRGTRKSREAASTRRDFRARDARCVVLAGGADETNPLTRGRARSAVHLGGAYRVIDFPLTNLINSGMRQVYVLTQYNSHSLVTHVNRAFPMEMFGNNNEGFVEVLPTSQTREHGETWSMGSADCVARHLTHGSLTKHSFDMRLEDECLQRHGSLEACAANQTDGITIVLAAEQLYTMDFNKLLEAHLKSEADVTVATCDQVTAENASRLGIMDVDEHTSSILSFIEKPSADQLLEFMQCSTENELLECKLNANMGVYVFNNSALEELLRDSKNPAEERHEFGRDIIPHAVNAGYDVRSYKHSGYWKPLRTLADIYEANISVATGGDAASLIDFDRLVYTKPNFLPPNTFYGSSLTERSIISDGCVIRDGAKIINSIVGPCTVIDKNVDLEGVVVVGRDEILKRSGGDKVADIGANTIIRKCMVDSDAVIGANVRILNEAGIQELDRTEDGYIISEGIVTILGGAVIPDGFTI</sequence>
<keyword evidence="7" id="KW-0547">Nucleotide-binding</keyword>
<feature type="domain" description="Nucleotidyl transferase" evidence="9">
    <location>
        <begin position="35"/>
        <end position="137"/>
    </location>
</feature>
<evidence type="ECO:0000259" key="9">
    <source>
        <dbReference type="Pfam" id="PF00483"/>
    </source>
</evidence>
<dbReference type="PANTHER" id="PTHR43523:SF12">
    <property type="entry name" value="GLUCOSE-1-PHOSPHATE ADENYLYLTRANSFERASE LARGE SUBUNIT 1, CHLOROPLASTIC-RELATED"/>
    <property type="match status" value="1"/>
</dbReference>
<dbReference type="GO" id="GO:0000166">
    <property type="term" value="F:nucleotide binding"/>
    <property type="evidence" value="ECO:0007669"/>
    <property type="project" value="UniProtKB-KW"/>
</dbReference>
<comment type="similarity">
    <text evidence="2">Belongs to the bacterial/plant glucose-1-phosphate adenylyltransferase family.</text>
</comment>
<reference evidence="10 11" key="1">
    <citation type="journal article" date="2007" name="Proc. Natl. Acad. Sci. U.S.A.">
        <title>The tiny eukaryote Ostreococcus provides genomic insights into the paradox of plankton speciation.</title>
        <authorList>
            <person name="Palenik B."/>
            <person name="Grimwood J."/>
            <person name="Aerts A."/>
            <person name="Rouze P."/>
            <person name="Salamov A."/>
            <person name="Putnam N."/>
            <person name="Dupont C."/>
            <person name="Jorgensen R."/>
            <person name="Derelle E."/>
            <person name="Rombauts S."/>
            <person name="Zhou K."/>
            <person name="Otillar R."/>
            <person name="Merchant S.S."/>
            <person name="Podell S."/>
            <person name="Gaasterland T."/>
            <person name="Napoli C."/>
            <person name="Gendler K."/>
            <person name="Manuell A."/>
            <person name="Tai V."/>
            <person name="Vallon O."/>
            <person name="Piganeau G."/>
            <person name="Jancek S."/>
            <person name="Heijde M."/>
            <person name="Jabbari K."/>
            <person name="Bowler C."/>
            <person name="Lohr M."/>
            <person name="Robbens S."/>
            <person name="Werner G."/>
            <person name="Dubchak I."/>
            <person name="Pazour G.J."/>
            <person name="Ren Q."/>
            <person name="Paulsen I."/>
            <person name="Delwiche C."/>
            <person name="Schmutz J."/>
            <person name="Rokhsar D."/>
            <person name="Van de Peer Y."/>
            <person name="Moreau H."/>
            <person name="Grigoriev I.V."/>
        </authorList>
    </citation>
    <scope>NUCLEOTIDE SEQUENCE [LARGE SCALE GENOMIC DNA]</scope>
    <source>
        <strain evidence="10 11">CCE9901</strain>
    </source>
</reference>
<evidence type="ECO:0000313" key="10">
    <source>
        <dbReference type="EMBL" id="ABO97042.1"/>
    </source>
</evidence>
<proteinExistence type="inferred from homology"/>
<evidence type="ECO:0000256" key="7">
    <source>
        <dbReference type="ARBA" id="ARBA00022741"/>
    </source>
</evidence>
<keyword evidence="6" id="KW-0548">Nucleotidyltransferase</keyword>